<proteinExistence type="predicted"/>
<gene>
    <name evidence="5" type="ORF">CY34DRAFT_243805</name>
</gene>
<evidence type="ECO:0000259" key="4">
    <source>
        <dbReference type="Pfam" id="PF14226"/>
    </source>
</evidence>
<dbReference type="Proteomes" id="UP000054485">
    <property type="component" value="Unassembled WGS sequence"/>
</dbReference>
<keyword evidence="3" id="KW-0408">Iron</keyword>
<keyword evidence="2" id="KW-0560">Oxidoreductase</keyword>
<dbReference type="InterPro" id="IPR027443">
    <property type="entry name" value="IPNS-like_sf"/>
</dbReference>
<dbReference type="OrthoDB" id="288590at2759"/>
<dbReference type="STRING" id="930992.A0A0D0AGG4"/>
<dbReference type="PANTHER" id="PTHR10209:SF881">
    <property type="entry name" value="FI07970P-RELATED"/>
    <property type="match status" value="1"/>
</dbReference>
<name>A0A0D0AGG4_9AGAM</name>
<keyword evidence="6" id="KW-1185">Reference proteome</keyword>
<evidence type="ECO:0000313" key="5">
    <source>
        <dbReference type="EMBL" id="KIK40851.1"/>
    </source>
</evidence>
<dbReference type="EMBL" id="KN835288">
    <property type="protein sequence ID" value="KIK40851.1"/>
    <property type="molecule type" value="Genomic_DNA"/>
</dbReference>
<evidence type="ECO:0000256" key="3">
    <source>
        <dbReference type="ARBA" id="ARBA00023004"/>
    </source>
</evidence>
<dbReference type="PANTHER" id="PTHR10209">
    <property type="entry name" value="OXIDOREDUCTASE, 2OG-FE II OXYGENASE FAMILY PROTEIN"/>
    <property type="match status" value="1"/>
</dbReference>
<evidence type="ECO:0000313" key="6">
    <source>
        <dbReference type="Proteomes" id="UP000054485"/>
    </source>
</evidence>
<dbReference type="AlphaFoldDB" id="A0A0D0AGG4"/>
<dbReference type="Gene3D" id="2.60.120.330">
    <property type="entry name" value="B-lactam Antibiotic, Isopenicillin N Synthase, Chain"/>
    <property type="match status" value="1"/>
</dbReference>
<reference evidence="5 6" key="1">
    <citation type="submission" date="2014-04" db="EMBL/GenBank/DDBJ databases">
        <authorList>
            <consortium name="DOE Joint Genome Institute"/>
            <person name="Kuo A."/>
            <person name="Ruytinx J."/>
            <person name="Rineau F."/>
            <person name="Colpaert J."/>
            <person name="Kohler A."/>
            <person name="Nagy L.G."/>
            <person name="Floudas D."/>
            <person name="Copeland A."/>
            <person name="Barry K.W."/>
            <person name="Cichocki N."/>
            <person name="Veneault-Fourrey C."/>
            <person name="LaButti K."/>
            <person name="Lindquist E.A."/>
            <person name="Lipzen A."/>
            <person name="Lundell T."/>
            <person name="Morin E."/>
            <person name="Murat C."/>
            <person name="Sun H."/>
            <person name="Tunlid A."/>
            <person name="Henrissat B."/>
            <person name="Grigoriev I.V."/>
            <person name="Hibbett D.S."/>
            <person name="Martin F."/>
            <person name="Nordberg H.P."/>
            <person name="Cantor M.N."/>
            <person name="Hua S.X."/>
        </authorList>
    </citation>
    <scope>NUCLEOTIDE SEQUENCE [LARGE SCALE GENOMIC DNA]</scope>
    <source>
        <strain evidence="5 6">UH-Slu-Lm8-n1</strain>
    </source>
</reference>
<reference evidence="6" key="2">
    <citation type="submission" date="2015-01" db="EMBL/GenBank/DDBJ databases">
        <title>Evolutionary Origins and Diversification of the Mycorrhizal Mutualists.</title>
        <authorList>
            <consortium name="DOE Joint Genome Institute"/>
            <consortium name="Mycorrhizal Genomics Consortium"/>
            <person name="Kohler A."/>
            <person name="Kuo A."/>
            <person name="Nagy L.G."/>
            <person name="Floudas D."/>
            <person name="Copeland A."/>
            <person name="Barry K.W."/>
            <person name="Cichocki N."/>
            <person name="Veneault-Fourrey C."/>
            <person name="LaButti K."/>
            <person name="Lindquist E.A."/>
            <person name="Lipzen A."/>
            <person name="Lundell T."/>
            <person name="Morin E."/>
            <person name="Murat C."/>
            <person name="Riley R."/>
            <person name="Ohm R."/>
            <person name="Sun H."/>
            <person name="Tunlid A."/>
            <person name="Henrissat B."/>
            <person name="Grigoriev I.V."/>
            <person name="Hibbett D.S."/>
            <person name="Martin F."/>
        </authorList>
    </citation>
    <scope>NUCLEOTIDE SEQUENCE [LARGE SCALE GENOMIC DNA]</scope>
    <source>
        <strain evidence="6">UH-Slu-Lm8-n1</strain>
    </source>
</reference>
<protein>
    <recommendedName>
        <fullName evidence="4">Non-haem dioxygenase N-terminal domain-containing protein</fullName>
    </recommendedName>
</protein>
<dbReference type="Pfam" id="PF14226">
    <property type="entry name" value="DIOX_N"/>
    <property type="match status" value="1"/>
</dbReference>
<dbReference type="InterPro" id="IPR026992">
    <property type="entry name" value="DIOX_N"/>
</dbReference>
<dbReference type="GO" id="GO:0016491">
    <property type="term" value="F:oxidoreductase activity"/>
    <property type="evidence" value="ECO:0007669"/>
    <property type="project" value="UniProtKB-KW"/>
</dbReference>
<sequence>MSCHAPGGAFQSIPIIDLEGAFSEDEALRRALAQQIRMACMDVGFFYIKNHGIAQHCLDEVLKVNQEYYSLPAEEKMKVCLSECCT</sequence>
<evidence type="ECO:0000256" key="1">
    <source>
        <dbReference type="ARBA" id="ARBA00022723"/>
    </source>
</evidence>
<dbReference type="GO" id="GO:0046872">
    <property type="term" value="F:metal ion binding"/>
    <property type="evidence" value="ECO:0007669"/>
    <property type="project" value="UniProtKB-KW"/>
</dbReference>
<dbReference type="HOGENOM" id="CLU_2419037_0_0_1"/>
<dbReference type="SUPFAM" id="SSF51197">
    <property type="entry name" value="Clavaminate synthase-like"/>
    <property type="match status" value="1"/>
</dbReference>
<dbReference type="InParanoid" id="A0A0D0AGG4"/>
<evidence type="ECO:0000256" key="2">
    <source>
        <dbReference type="ARBA" id="ARBA00023002"/>
    </source>
</evidence>
<keyword evidence="1" id="KW-0479">Metal-binding</keyword>
<organism evidence="5 6">
    <name type="scientific">Suillus luteus UH-Slu-Lm8-n1</name>
    <dbReference type="NCBI Taxonomy" id="930992"/>
    <lineage>
        <taxon>Eukaryota</taxon>
        <taxon>Fungi</taxon>
        <taxon>Dikarya</taxon>
        <taxon>Basidiomycota</taxon>
        <taxon>Agaricomycotina</taxon>
        <taxon>Agaricomycetes</taxon>
        <taxon>Agaricomycetidae</taxon>
        <taxon>Boletales</taxon>
        <taxon>Suillineae</taxon>
        <taxon>Suillaceae</taxon>
        <taxon>Suillus</taxon>
    </lineage>
</organism>
<feature type="domain" description="Non-haem dioxygenase N-terminal" evidence="4">
    <location>
        <begin position="13"/>
        <end position="79"/>
    </location>
</feature>
<accession>A0A0D0AGG4</accession>